<dbReference type="Gene3D" id="1.10.510.10">
    <property type="entry name" value="Transferase(Phosphotransferase) domain 1"/>
    <property type="match status" value="1"/>
</dbReference>
<sequence length="356" mass="40542">MISLPDALSDYQILHPIGFGTYSTVYCAVHLPSNINVAIKIIPKNSKRNTNFESRILQRLCHPFIPKIYEYTQDDQNNYIVMEFAEGGNLLQYINLHGPLSVQSIRVLARQLFSIIKFLGNIIHRDIKTENILLDRGNNIRLADFGLAVESNGLDLTSPAGSPQYVAPEIIRGQNYGKPADIWSVGVVLYCCAFGYFPFFSSNKELKHGTLFSILTDELIFPKTIDPDLEDLITKALKKDQKERITIDEMIQHPFLNDVIKKFPLFELDDSRNSDVGINSQSRNVTEKIIRWNREIDETLFPGIIDQNPIANVETDEHKSTVEKVQKNLTMKTKDPMEFLAKKIISKGAPKKRNFV</sequence>
<dbReference type="InterPro" id="IPR000719">
    <property type="entry name" value="Prot_kinase_dom"/>
</dbReference>
<organism evidence="12 13">
    <name type="scientific">Tritrichomonas foetus</name>
    <dbReference type="NCBI Taxonomy" id="1144522"/>
    <lineage>
        <taxon>Eukaryota</taxon>
        <taxon>Metamonada</taxon>
        <taxon>Parabasalia</taxon>
        <taxon>Tritrichomonadida</taxon>
        <taxon>Tritrichomonadidae</taxon>
        <taxon>Tritrichomonas</taxon>
    </lineage>
</organism>
<dbReference type="FunFam" id="1.10.510.10:FF:000571">
    <property type="entry name" value="Maternal embryonic leucine zipper kinase"/>
    <property type="match status" value="1"/>
</dbReference>
<feature type="binding site" evidence="7">
    <location>
        <position position="144"/>
    </location>
    <ligand>
        <name>ATP</name>
        <dbReference type="ChEBI" id="CHEBI:30616"/>
    </ligand>
</feature>
<gene>
    <name evidence="12" type="ORF">TRFO_25292</name>
</gene>
<dbReference type="PANTHER" id="PTHR24350">
    <property type="entry name" value="SERINE/THREONINE-PROTEIN KINASE IAL-RELATED"/>
    <property type="match status" value="1"/>
</dbReference>
<feature type="binding site" evidence="7">
    <location>
        <begin position="83"/>
        <end position="85"/>
    </location>
    <ligand>
        <name>ATP</name>
        <dbReference type="ChEBI" id="CHEBI:30616"/>
    </ligand>
</feature>
<keyword evidence="3 7" id="KW-0547">Nucleotide-binding</keyword>
<evidence type="ECO:0000256" key="1">
    <source>
        <dbReference type="ARBA" id="ARBA00022527"/>
    </source>
</evidence>
<dbReference type="Pfam" id="PF00069">
    <property type="entry name" value="Pkinase"/>
    <property type="match status" value="1"/>
</dbReference>
<dbReference type="SMART" id="SM00220">
    <property type="entry name" value="S_TKc"/>
    <property type="match status" value="1"/>
</dbReference>
<protein>
    <submittedName>
        <fullName evidence="12">CAMK family protein kinase</fullName>
    </submittedName>
</protein>
<comment type="caution">
    <text evidence="12">The sequence shown here is derived from an EMBL/GenBank/DDBJ whole genome shotgun (WGS) entry which is preliminary data.</text>
</comment>
<evidence type="ECO:0000256" key="9">
    <source>
        <dbReference type="PROSITE-ProRule" id="PRU10141"/>
    </source>
</evidence>
<dbReference type="PROSITE" id="PS00108">
    <property type="entry name" value="PROTEIN_KINASE_ST"/>
    <property type="match status" value="1"/>
</dbReference>
<feature type="active site" description="Proton acceptor" evidence="6">
    <location>
        <position position="126"/>
    </location>
</feature>
<dbReference type="EMBL" id="MLAK01000720">
    <property type="protein sequence ID" value="OHT06618.1"/>
    <property type="molecule type" value="Genomic_DNA"/>
</dbReference>
<keyword evidence="4 12" id="KW-0418">Kinase</keyword>
<feature type="domain" description="Protein kinase" evidence="11">
    <location>
        <begin position="11"/>
        <end position="256"/>
    </location>
</feature>
<dbReference type="GO" id="GO:0004674">
    <property type="term" value="F:protein serine/threonine kinase activity"/>
    <property type="evidence" value="ECO:0007669"/>
    <property type="project" value="UniProtKB-KW"/>
</dbReference>
<feature type="binding site" evidence="7">
    <location>
        <begin position="130"/>
        <end position="131"/>
    </location>
    <ligand>
        <name>ATP</name>
        <dbReference type="ChEBI" id="CHEBI:30616"/>
    </ligand>
</feature>
<dbReference type="AlphaFoldDB" id="A0A1J4K6M0"/>
<accession>A0A1J4K6M0</accession>
<evidence type="ECO:0000256" key="10">
    <source>
        <dbReference type="RuleBase" id="RU000304"/>
    </source>
</evidence>
<evidence type="ECO:0000256" key="8">
    <source>
        <dbReference type="PIRSR" id="PIRSR630616-3"/>
    </source>
</evidence>
<keyword evidence="5 7" id="KW-0067">ATP-binding</keyword>
<evidence type="ECO:0000256" key="5">
    <source>
        <dbReference type="ARBA" id="ARBA00022840"/>
    </source>
</evidence>
<evidence type="ECO:0000313" key="12">
    <source>
        <dbReference type="EMBL" id="OHT06618.1"/>
    </source>
</evidence>
<dbReference type="InterPro" id="IPR008271">
    <property type="entry name" value="Ser/Thr_kinase_AS"/>
</dbReference>
<evidence type="ECO:0000256" key="4">
    <source>
        <dbReference type="ARBA" id="ARBA00022777"/>
    </source>
</evidence>
<dbReference type="InterPro" id="IPR017441">
    <property type="entry name" value="Protein_kinase_ATP_BS"/>
</dbReference>
<dbReference type="PROSITE" id="PS50011">
    <property type="entry name" value="PROTEIN_KINASE_DOM"/>
    <property type="match status" value="1"/>
</dbReference>
<dbReference type="GeneID" id="94838965"/>
<dbReference type="SUPFAM" id="SSF56112">
    <property type="entry name" value="Protein kinase-like (PK-like)"/>
    <property type="match status" value="1"/>
</dbReference>
<dbReference type="RefSeq" id="XP_068359754.1">
    <property type="nucleotide sequence ID" value="XM_068504261.1"/>
</dbReference>
<dbReference type="InterPro" id="IPR011009">
    <property type="entry name" value="Kinase-like_dom_sf"/>
</dbReference>
<evidence type="ECO:0000256" key="7">
    <source>
        <dbReference type="PIRSR" id="PIRSR630616-2"/>
    </source>
</evidence>
<evidence type="ECO:0000313" key="13">
    <source>
        <dbReference type="Proteomes" id="UP000179807"/>
    </source>
</evidence>
<name>A0A1J4K6M0_9EUKA</name>
<dbReference type="GO" id="GO:0005524">
    <property type="term" value="F:ATP binding"/>
    <property type="evidence" value="ECO:0007669"/>
    <property type="project" value="UniProtKB-UniRule"/>
</dbReference>
<proteinExistence type="inferred from homology"/>
<dbReference type="Proteomes" id="UP000179807">
    <property type="component" value="Unassembled WGS sequence"/>
</dbReference>
<feature type="binding site" evidence="7 9">
    <location>
        <position position="40"/>
    </location>
    <ligand>
        <name>ATP</name>
        <dbReference type="ChEBI" id="CHEBI:30616"/>
    </ligand>
</feature>
<dbReference type="VEuPathDB" id="TrichDB:TRFO_25292"/>
<evidence type="ECO:0000259" key="11">
    <source>
        <dbReference type="PROSITE" id="PS50011"/>
    </source>
</evidence>
<keyword evidence="1 10" id="KW-0723">Serine/threonine-protein kinase</keyword>
<evidence type="ECO:0000256" key="2">
    <source>
        <dbReference type="ARBA" id="ARBA00022679"/>
    </source>
</evidence>
<dbReference type="OrthoDB" id="10047816at2759"/>
<comment type="similarity">
    <text evidence="10">Belongs to the protein kinase superfamily.</text>
</comment>
<dbReference type="InterPro" id="IPR030616">
    <property type="entry name" value="Aur-like"/>
</dbReference>
<keyword evidence="13" id="KW-1185">Reference proteome</keyword>
<evidence type="ECO:0000256" key="3">
    <source>
        <dbReference type="ARBA" id="ARBA00022741"/>
    </source>
</evidence>
<evidence type="ECO:0000256" key="6">
    <source>
        <dbReference type="PIRSR" id="PIRSR630616-1"/>
    </source>
</evidence>
<keyword evidence="2" id="KW-0808">Transferase</keyword>
<feature type="cross-link" description="Glycyl lysine isopeptide (Lys-Gly) (interchain with G-Cter in SUMO2)" evidence="8">
    <location>
        <position position="128"/>
    </location>
</feature>
<dbReference type="PROSITE" id="PS00107">
    <property type="entry name" value="PROTEIN_KINASE_ATP"/>
    <property type="match status" value="1"/>
</dbReference>
<reference evidence="12" key="1">
    <citation type="submission" date="2016-10" db="EMBL/GenBank/DDBJ databases">
        <authorList>
            <person name="Benchimol M."/>
            <person name="Almeida L.G."/>
            <person name="Vasconcelos A.T."/>
            <person name="Perreira-Neves A."/>
            <person name="Rosa I.A."/>
            <person name="Tasca T."/>
            <person name="Bogo M.R."/>
            <person name="de Souza W."/>
        </authorList>
    </citation>
    <scope>NUCLEOTIDE SEQUENCE [LARGE SCALE GENOMIC DNA]</scope>
    <source>
        <strain evidence="12">K</strain>
    </source>
</reference>